<sequence>MNNENTEQMENADHGEMARREVPGMFEGPILPLIARLSLPVLAGMLFQLLYNIVDTIWVSRIDLNDPSFVGGTGLIFPVIFFFMALASGVSVGVSSLVARAIGEKNREVLNKIAESGLIMAIILSIICMGTVYGFGPQIVRAMGAEGDYYKHGLNYLLWVTPVALFAFVGNVFFGIFQGEGLMKHMMVAMIIGTVVNIVLDPVFIFALNLDVRGAAIATGLAQFISLIYALSIFAAKKTLVPISWSISNVRLEIIKKITVIGLPQAMGQITMSIAFLLLNRLVVSIDPLAMTAYSLCGRLDQIVLMPSFALAAAMITIVGQNAGRGNLKRADHAVKVGYAAGFVVVFSFAIVMIALARFIYPLFSNIEEVVNYAVRQTYTVELFFSLAVVGIINRSVFQAIGYPMPAFFITLMRVLIVSVPAAYLYVGVFNMGIYGVWFGMATGIVLSFIVSLVWVRYVMRGLLNGTREIRHT</sequence>
<dbReference type="PANTHER" id="PTHR43549:SF2">
    <property type="entry name" value="MULTIDRUG RESISTANCE PROTEIN NORM-RELATED"/>
    <property type="match status" value="1"/>
</dbReference>
<proteinExistence type="predicted"/>
<feature type="transmembrane region" description="Helical" evidence="7">
    <location>
        <begin position="299"/>
        <end position="319"/>
    </location>
</feature>
<reference evidence="8 9" key="1">
    <citation type="submission" date="2020-08" db="EMBL/GenBank/DDBJ databases">
        <title>Genomic Encyclopedia of Type Strains, Phase IV (KMG-IV): sequencing the most valuable type-strain genomes for metagenomic binning, comparative biology and taxonomic classification.</title>
        <authorList>
            <person name="Goeker M."/>
        </authorList>
    </citation>
    <scope>NUCLEOTIDE SEQUENCE [LARGE SCALE GENOMIC DNA]</scope>
    <source>
        <strain evidence="8 9">DSM 2461</strain>
    </source>
</reference>
<feature type="transmembrane region" description="Helical" evidence="7">
    <location>
        <begin position="433"/>
        <end position="456"/>
    </location>
</feature>
<feature type="transmembrane region" description="Helical" evidence="7">
    <location>
        <begin position="74"/>
        <end position="98"/>
    </location>
</feature>
<gene>
    <name evidence="8" type="ORF">HNR50_002146</name>
</gene>
<evidence type="ECO:0000313" key="9">
    <source>
        <dbReference type="Proteomes" id="UP000587760"/>
    </source>
</evidence>
<feature type="transmembrane region" description="Helical" evidence="7">
    <location>
        <begin position="257"/>
        <end position="279"/>
    </location>
</feature>
<dbReference type="Pfam" id="PF01554">
    <property type="entry name" value="MatE"/>
    <property type="match status" value="2"/>
</dbReference>
<evidence type="ECO:0000256" key="3">
    <source>
        <dbReference type="ARBA" id="ARBA00022475"/>
    </source>
</evidence>
<dbReference type="InterPro" id="IPR048279">
    <property type="entry name" value="MdtK-like"/>
</dbReference>
<dbReference type="InterPro" id="IPR002528">
    <property type="entry name" value="MATE_fam"/>
</dbReference>
<dbReference type="GO" id="GO:0015297">
    <property type="term" value="F:antiporter activity"/>
    <property type="evidence" value="ECO:0007669"/>
    <property type="project" value="InterPro"/>
</dbReference>
<organism evidence="8 9">
    <name type="scientific">Spirochaeta isovalerica</name>
    <dbReference type="NCBI Taxonomy" id="150"/>
    <lineage>
        <taxon>Bacteria</taxon>
        <taxon>Pseudomonadati</taxon>
        <taxon>Spirochaetota</taxon>
        <taxon>Spirochaetia</taxon>
        <taxon>Spirochaetales</taxon>
        <taxon>Spirochaetaceae</taxon>
        <taxon>Spirochaeta</taxon>
    </lineage>
</organism>
<feature type="transmembrane region" description="Helical" evidence="7">
    <location>
        <begin position="405"/>
        <end position="427"/>
    </location>
</feature>
<dbReference type="InterPro" id="IPR052031">
    <property type="entry name" value="Membrane_Transporter-Flippase"/>
</dbReference>
<evidence type="ECO:0000256" key="1">
    <source>
        <dbReference type="ARBA" id="ARBA00004651"/>
    </source>
</evidence>
<keyword evidence="6 7" id="KW-0472">Membrane</keyword>
<comment type="subcellular location">
    <subcellularLocation>
        <location evidence="1">Cell membrane</location>
        <topology evidence="1">Multi-pass membrane protein</topology>
    </subcellularLocation>
</comment>
<feature type="transmembrane region" description="Helical" evidence="7">
    <location>
        <begin position="214"/>
        <end position="236"/>
    </location>
</feature>
<evidence type="ECO:0000256" key="6">
    <source>
        <dbReference type="ARBA" id="ARBA00023136"/>
    </source>
</evidence>
<feature type="transmembrane region" description="Helical" evidence="7">
    <location>
        <begin position="33"/>
        <end position="54"/>
    </location>
</feature>
<feature type="transmembrane region" description="Helical" evidence="7">
    <location>
        <begin position="373"/>
        <end position="393"/>
    </location>
</feature>
<dbReference type="AlphaFoldDB" id="A0A841R9A5"/>
<name>A0A841R9A5_9SPIO</name>
<comment type="caution">
    <text evidence="8">The sequence shown here is derived from an EMBL/GenBank/DDBJ whole genome shotgun (WGS) entry which is preliminary data.</text>
</comment>
<keyword evidence="2" id="KW-0813">Transport</keyword>
<dbReference type="RefSeq" id="WP_184746742.1">
    <property type="nucleotide sequence ID" value="NZ_JACHGJ010000003.1"/>
</dbReference>
<evidence type="ECO:0000256" key="4">
    <source>
        <dbReference type="ARBA" id="ARBA00022692"/>
    </source>
</evidence>
<feature type="transmembrane region" description="Helical" evidence="7">
    <location>
        <begin position="118"/>
        <end position="136"/>
    </location>
</feature>
<dbReference type="PANTHER" id="PTHR43549">
    <property type="entry name" value="MULTIDRUG RESISTANCE PROTEIN YPNP-RELATED"/>
    <property type="match status" value="1"/>
</dbReference>
<dbReference type="GO" id="GO:0005886">
    <property type="term" value="C:plasma membrane"/>
    <property type="evidence" value="ECO:0007669"/>
    <property type="project" value="UniProtKB-SubCell"/>
</dbReference>
<evidence type="ECO:0000256" key="7">
    <source>
        <dbReference type="SAM" id="Phobius"/>
    </source>
</evidence>
<feature type="transmembrane region" description="Helical" evidence="7">
    <location>
        <begin position="156"/>
        <end position="176"/>
    </location>
</feature>
<dbReference type="PIRSF" id="PIRSF006603">
    <property type="entry name" value="DinF"/>
    <property type="match status" value="1"/>
</dbReference>
<keyword evidence="5 7" id="KW-1133">Transmembrane helix</keyword>
<evidence type="ECO:0000313" key="8">
    <source>
        <dbReference type="EMBL" id="MBB6480483.1"/>
    </source>
</evidence>
<dbReference type="GO" id="GO:0042910">
    <property type="term" value="F:xenobiotic transmembrane transporter activity"/>
    <property type="evidence" value="ECO:0007669"/>
    <property type="project" value="InterPro"/>
</dbReference>
<protein>
    <submittedName>
        <fullName evidence="8">Putative MATE family efflux protein</fullName>
    </submittedName>
</protein>
<feature type="transmembrane region" description="Helical" evidence="7">
    <location>
        <begin position="188"/>
        <end position="208"/>
    </location>
</feature>
<dbReference type="EMBL" id="JACHGJ010000003">
    <property type="protein sequence ID" value="MBB6480483.1"/>
    <property type="molecule type" value="Genomic_DNA"/>
</dbReference>
<evidence type="ECO:0000256" key="5">
    <source>
        <dbReference type="ARBA" id="ARBA00022989"/>
    </source>
</evidence>
<feature type="transmembrane region" description="Helical" evidence="7">
    <location>
        <begin position="339"/>
        <end position="361"/>
    </location>
</feature>
<dbReference type="NCBIfam" id="TIGR00797">
    <property type="entry name" value="matE"/>
    <property type="match status" value="1"/>
</dbReference>
<keyword evidence="3" id="KW-1003">Cell membrane</keyword>
<evidence type="ECO:0000256" key="2">
    <source>
        <dbReference type="ARBA" id="ARBA00022448"/>
    </source>
</evidence>
<keyword evidence="4 7" id="KW-0812">Transmembrane</keyword>
<dbReference type="Proteomes" id="UP000587760">
    <property type="component" value="Unassembled WGS sequence"/>
</dbReference>
<accession>A0A841R9A5</accession>
<keyword evidence="9" id="KW-1185">Reference proteome</keyword>